<dbReference type="Proteomes" id="UP000014760">
    <property type="component" value="Unassembled WGS sequence"/>
</dbReference>
<feature type="region of interest" description="Disordered" evidence="1">
    <location>
        <begin position="1"/>
        <end position="91"/>
    </location>
</feature>
<accession>R7U4F8</accession>
<dbReference type="EnsemblMetazoa" id="CapteT222762">
    <property type="protein sequence ID" value="CapteP222762"/>
    <property type="gene ID" value="CapteG222762"/>
</dbReference>
<evidence type="ECO:0000313" key="3">
    <source>
        <dbReference type="EnsemblMetazoa" id="CapteP222762"/>
    </source>
</evidence>
<feature type="compositionally biased region" description="Polar residues" evidence="1">
    <location>
        <begin position="261"/>
        <end position="275"/>
    </location>
</feature>
<feature type="region of interest" description="Disordered" evidence="1">
    <location>
        <begin position="256"/>
        <end position="275"/>
    </location>
</feature>
<dbReference type="AlphaFoldDB" id="R7U4F8"/>
<dbReference type="EMBL" id="KB308278">
    <property type="protein sequence ID" value="ELT98055.1"/>
    <property type="molecule type" value="Genomic_DNA"/>
</dbReference>
<dbReference type="EMBL" id="AMQN01010636">
    <property type="status" value="NOT_ANNOTATED_CDS"/>
    <property type="molecule type" value="Genomic_DNA"/>
</dbReference>
<sequence length="275" mass="30259">MDDSADEGCESDIQSVQRNIEELGLRIAPRVMDKGDMSSGTDQSTSPKSDTSDTYCDMISGPGGRKSPGMTSSRSQRTARSPRRRLDDEQYVYAVSQTSTGRLAARRRSDPGRISISPLRCRVRVDTDIAEDEDYDDDDDKVKYLGNLLSSTDCEDGLAALRQGWRPRSKSPHLMGGRVKTLRSQSLPGEDPALTEIGEAIGAIAVHKAEKRYQDLSPEEALRGGFPCGGAPRRRRSLSVECTSPLEAIVEDTVEAEKQKNTASRRFSTSAIHYR</sequence>
<evidence type="ECO:0000256" key="1">
    <source>
        <dbReference type="SAM" id="MobiDB-lite"/>
    </source>
</evidence>
<feature type="compositionally biased region" description="Acidic residues" evidence="1">
    <location>
        <begin position="1"/>
        <end position="10"/>
    </location>
</feature>
<protein>
    <submittedName>
        <fullName evidence="2 3">Uncharacterized protein</fullName>
    </submittedName>
</protein>
<proteinExistence type="predicted"/>
<reference evidence="4" key="1">
    <citation type="submission" date="2012-12" db="EMBL/GenBank/DDBJ databases">
        <authorList>
            <person name="Hellsten U."/>
            <person name="Grimwood J."/>
            <person name="Chapman J.A."/>
            <person name="Shapiro H."/>
            <person name="Aerts A."/>
            <person name="Otillar R.P."/>
            <person name="Terry A.Y."/>
            <person name="Boore J.L."/>
            <person name="Simakov O."/>
            <person name="Marletaz F."/>
            <person name="Cho S.-J."/>
            <person name="Edsinger-Gonzales E."/>
            <person name="Havlak P."/>
            <person name="Kuo D.-H."/>
            <person name="Larsson T."/>
            <person name="Lv J."/>
            <person name="Arendt D."/>
            <person name="Savage R."/>
            <person name="Osoegawa K."/>
            <person name="de Jong P."/>
            <person name="Lindberg D.R."/>
            <person name="Seaver E.C."/>
            <person name="Weisblat D.A."/>
            <person name="Putnam N.H."/>
            <person name="Grigoriev I.V."/>
            <person name="Rokhsar D.S."/>
        </authorList>
    </citation>
    <scope>NUCLEOTIDE SEQUENCE</scope>
    <source>
        <strain evidence="4">I ESC-2004</strain>
    </source>
</reference>
<evidence type="ECO:0000313" key="4">
    <source>
        <dbReference type="Proteomes" id="UP000014760"/>
    </source>
</evidence>
<dbReference type="HOGENOM" id="CLU_1012826_0_0_1"/>
<reference evidence="2 4" key="2">
    <citation type="journal article" date="2013" name="Nature">
        <title>Insights into bilaterian evolution from three spiralian genomes.</title>
        <authorList>
            <person name="Simakov O."/>
            <person name="Marletaz F."/>
            <person name="Cho S.J."/>
            <person name="Edsinger-Gonzales E."/>
            <person name="Havlak P."/>
            <person name="Hellsten U."/>
            <person name="Kuo D.H."/>
            <person name="Larsson T."/>
            <person name="Lv J."/>
            <person name="Arendt D."/>
            <person name="Savage R."/>
            <person name="Osoegawa K."/>
            <person name="de Jong P."/>
            <person name="Grimwood J."/>
            <person name="Chapman J.A."/>
            <person name="Shapiro H."/>
            <person name="Aerts A."/>
            <person name="Otillar R.P."/>
            <person name="Terry A.Y."/>
            <person name="Boore J.L."/>
            <person name="Grigoriev I.V."/>
            <person name="Lindberg D.R."/>
            <person name="Seaver E.C."/>
            <person name="Weisblat D.A."/>
            <person name="Putnam N.H."/>
            <person name="Rokhsar D.S."/>
        </authorList>
    </citation>
    <scope>NUCLEOTIDE SEQUENCE</scope>
    <source>
        <strain evidence="2 4">I ESC-2004</strain>
    </source>
</reference>
<keyword evidence="4" id="KW-1185">Reference proteome</keyword>
<name>R7U4F8_CAPTE</name>
<gene>
    <name evidence="2" type="ORF">CAPTEDRAFT_222762</name>
</gene>
<evidence type="ECO:0000313" key="2">
    <source>
        <dbReference type="EMBL" id="ELT98055.1"/>
    </source>
</evidence>
<reference evidence="3" key="3">
    <citation type="submission" date="2015-06" db="UniProtKB">
        <authorList>
            <consortium name="EnsemblMetazoa"/>
        </authorList>
    </citation>
    <scope>IDENTIFICATION</scope>
</reference>
<organism evidence="2">
    <name type="scientific">Capitella teleta</name>
    <name type="common">Polychaete worm</name>
    <dbReference type="NCBI Taxonomy" id="283909"/>
    <lineage>
        <taxon>Eukaryota</taxon>
        <taxon>Metazoa</taxon>
        <taxon>Spiralia</taxon>
        <taxon>Lophotrochozoa</taxon>
        <taxon>Annelida</taxon>
        <taxon>Polychaeta</taxon>
        <taxon>Sedentaria</taxon>
        <taxon>Scolecida</taxon>
        <taxon>Capitellidae</taxon>
        <taxon>Capitella</taxon>
    </lineage>
</organism>
<feature type="compositionally biased region" description="Polar residues" evidence="1">
    <location>
        <begin position="38"/>
        <end position="54"/>
    </location>
</feature>